<feature type="transmembrane region" description="Helical" evidence="1">
    <location>
        <begin position="99"/>
        <end position="116"/>
    </location>
</feature>
<keyword evidence="3" id="KW-1185">Reference proteome</keyword>
<feature type="transmembrane region" description="Helical" evidence="1">
    <location>
        <begin position="32"/>
        <end position="56"/>
    </location>
</feature>
<reference evidence="2 3" key="1">
    <citation type="submission" date="2013-05" db="EMBL/GenBank/DDBJ databases">
        <title>Draft genome sequence of Rubidibacter lacunae KORDI 51-2.</title>
        <authorList>
            <person name="Choi D.H."/>
            <person name="Noh J.H."/>
            <person name="Kwon K.-K."/>
            <person name="Lee J.-H."/>
            <person name="Ryu J.-Y."/>
        </authorList>
    </citation>
    <scope>NUCLEOTIDE SEQUENCE [LARGE SCALE GENOMIC DNA]</scope>
    <source>
        <strain evidence="2 3">KORDI 51-2</strain>
    </source>
</reference>
<feature type="transmembrane region" description="Helical" evidence="1">
    <location>
        <begin position="167"/>
        <end position="184"/>
    </location>
</feature>
<dbReference type="STRING" id="582515.KR51_00031190"/>
<dbReference type="EMBL" id="ASSJ01000076">
    <property type="protein sequence ID" value="ERN40571.1"/>
    <property type="molecule type" value="Genomic_DNA"/>
</dbReference>
<evidence type="ECO:0000313" key="2">
    <source>
        <dbReference type="EMBL" id="ERN40571.1"/>
    </source>
</evidence>
<feature type="transmembrane region" description="Helical" evidence="1">
    <location>
        <begin position="144"/>
        <end position="161"/>
    </location>
</feature>
<keyword evidence="1" id="KW-1133">Transmembrane helix</keyword>
<feature type="transmembrane region" description="Helical" evidence="1">
    <location>
        <begin position="68"/>
        <end position="93"/>
    </location>
</feature>
<accession>U5DG52</accession>
<keyword evidence="1" id="KW-0472">Membrane</keyword>
<evidence type="ECO:0000313" key="3">
    <source>
        <dbReference type="Proteomes" id="UP000016960"/>
    </source>
</evidence>
<name>U5DG52_9CHRO</name>
<dbReference type="Proteomes" id="UP000016960">
    <property type="component" value="Unassembled WGS sequence"/>
</dbReference>
<gene>
    <name evidence="2" type="ORF">KR51_00031190</name>
</gene>
<keyword evidence="1" id="KW-0812">Transmembrane</keyword>
<dbReference type="InParanoid" id="U5DG52"/>
<proteinExistence type="predicted"/>
<organism evidence="2 3">
    <name type="scientific">Rubidibacter lacunae KORDI 51-2</name>
    <dbReference type="NCBI Taxonomy" id="582515"/>
    <lineage>
        <taxon>Bacteria</taxon>
        <taxon>Bacillati</taxon>
        <taxon>Cyanobacteriota</taxon>
        <taxon>Cyanophyceae</taxon>
        <taxon>Oscillatoriophycideae</taxon>
        <taxon>Chroococcales</taxon>
        <taxon>Aphanothecaceae</taxon>
        <taxon>Rubidibacter</taxon>
    </lineage>
</organism>
<evidence type="ECO:0000256" key="1">
    <source>
        <dbReference type="SAM" id="Phobius"/>
    </source>
</evidence>
<dbReference type="AlphaFoldDB" id="U5DG52"/>
<comment type="caution">
    <text evidence="2">The sequence shown here is derived from an EMBL/GenBank/DDBJ whole genome shotgun (WGS) entry which is preliminary data.</text>
</comment>
<sequence length="219" mass="24551">MVSTIFAAYLLLQLGLFTWSFSICGPASFRLWFLRIMFAGIAYDNLMLVLGPTCIGRNWYLLASYPRYVLHAAILPFITLFVLSVMQVTGVGLGDKPPFILFCLVFTCIALVYGMWHEVLRLELAPEDTLDHPRLARTSKTPPLATIATNFLILPLAVMIWHQSGRWLLFAGSLFIFLVNSVSAEKNWGYIARNGAEVIFMCSLLITESFLVSTRLGST</sequence>
<protein>
    <submittedName>
        <fullName evidence="2">Uncharacterized protein</fullName>
    </submittedName>
</protein>